<dbReference type="PANTHER" id="PTHR31299">
    <property type="entry name" value="ESTERASE, PUTATIVE (AFU_ORTHOLOGUE AFUA_1G05850)-RELATED"/>
    <property type="match status" value="1"/>
</dbReference>
<dbReference type="PROSITE" id="PS01279">
    <property type="entry name" value="PCMT"/>
    <property type="match status" value="1"/>
</dbReference>
<dbReference type="NCBIfam" id="TIGR00080">
    <property type="entry name" value="pimt"/>
    <property type="match status" value="1"/>
</dbReference>
<dbReference type="InterPro" id="IPR052036">
    <property type="entry name" value="Hydrolase/PRTase-associated"/>
</dbReference>
<name>A0ABS8JF01_9GAMM</name>
<dbReference type="HAMAP" id="MF_00090">
    <property type="entry name" value="PIMT"/>
    <property type="match status" value="1"/>
</dbReference>
<feature type="active site" evidence="2">
    <location>
        <position position="62"/>
    </location>
</feature>
<dbReference type="SUPFAM" id="SSF53335">
    <property type="entry name" value="S-adenosyl-L-methionine-dependent methyltransferases"/>
    <property type="match status" value="1"/>
</dbReference>
<comment type="function">
    <text evidence="2">Catalyzes the methyl esterification of L-isoaspartyl residues in peptides and proteins that result from spontaneous decomposition of normal L-aspartyl and L-asparaginyl residues. It plays a role in the repair and/or degradation of damaged proteins.</text>
</comment>
<dbReference type="PANTHER" id="PTHR31299:SF0">
    <property type="entry name" value="ESTERASE, PUTATIVE (AFU_ORTHOLOGUE AFUA_1G05850)-RELATED"/>
    <property type="match status" value="1"/>
</dbReference>
<organism evidence="3 4">
    <name type="scientific">Noviluteimonas lactosilytica</name>
    <dbReference type="NCBI Taxonomy" id="2888523"/>
    <lineage>
        <taxon>Bacteria</taxon>
        <taxon>Pseudomonadati</taxon>
        <taxon>Pseudomonadota</taxon>
        <taxon>Gammaproteobacteria</taxon>
        <taxon>Lysobacterales</taxon>
        <taxon>Lysobacteraceae</taxon>
        <taxon>Noviluteimonas</taxon>
    </lineage>
</organism>
<dbReference type="InterPro" id="IPR007815">
    <property type="entry name" value="Emycin_Estase"/>
</dbReference>
<dbReference type="CDD" id="cd14728">
    <property type="entry name" value="Ere-like"/>
    <property type="match status" value="1"/>
</dbReference>
<dbReference type="EC" id="2.1.1.77" evidence="2"/>
<dbReference type="RefSeq" id="WP_230525777.1">
    <property type="nucleotide sequence ID" value="NZ_JAJGAK010000001.1"/>
</dbReference>
<keyword evidence="2 3" id="KW-0489">Methyltransferase</keyword>
<accession>A0ABS8JF01</accession>
<keyword evidence="2" id="KW-0949">S-adenosyl-L-methionine</keyword>
<dbReference type="EMBL" id="JAJGAK010000001">
    <property type="protein sequence ID" value="MCC8362153.1"/>
    <property type="molecule type" value="Genomic_DNA"/>
</dbReference>
<dbReference type="InterPro" id="IPR029063">
    <property type="entry name" value="SAM-dependent_MTases_sf"/>
</dbReference>
<dbReference type="Pfam" id="PF05139">
    <property type="entry name" value="Erythro_esteras"/>
    <property type="match status" value="1"/>
</dbReference>
<dbReference type="Gene3D" id="3.30.1870.10">
    <property type="entry name" value="EreA-like, domain 2"/>
    <property type="match status" value="1"/>
</dbReference>
<dbReference type="Gene3D" id="3.40.50.150">
    <property type="entry name" value="Vaccinia Virus protein VP39"/>
    <property type="match status" value="1"/>
</dbReference>
<gene>
    <name evidence="2" type="primary">pcm</name>
    <name evidence="3" type="ORF">LK996_03570</name>
</gene>
<sequence length="678" mass="75871">MQDFGPQREQMVRRQIAARGVDEPHVLDAMRRVPRERFVDDAMQEYAYEDAPLPIASGQTISQPYIVARMIELARIAPGDRVLEIGTGSGYAAAVMAQIADDVFTIERLDPLSELARGRFRELGYTNIEVRTGDGTRGWPEAAPFDAILAAAGGPDVPDVLKEQLALGGRLVMPVGESLHHQRLVRVTRVDEFRFEQQDLDAVAFVPLIGTYGWAEDGSRPMPVVHDRDHAPVTSLPSRIAAAAEALPDFGDARFGELFDRFANARVVLLGEASHGTSEFYRARDAITRRLVQAHGFRIVAAEADWPDMAALDRFVRHRPPRAGAEAPFQRFPTWMWRNREFEALVQWLHAYNDGRPADDRAGLFGLDLYSLGASMRAVIDYLDSVDPEAARVARHRYSCLVPWVRDPAEYGRMSVHAGHALCEKAAVEMLIDLLQKRQAYLAEDDGDEAGDDATSWLDATQNARLVRNAEKYYRTMYEGAAESWNQRDRHMFETLQQLLGAGGPHARAVVWAHNSHIGDARHTEMGMRGELNLGQLCKERWGSEAATIGFGTHQGTVAAASDWDAPMDVMAVRPSLPDSYERQCHEAGHEGARVSRYLLDLREGHHEKLREALSTPRLERFIGVVYRPETERYSHYAQAVMPAQFDAYVWFDETRAVEAMPAASREGAVPDTYPFGL</sequence>
<keyword evidence="4" id="KW-1185">Reference proteome</keyword>
<evidence type="ECO:0000256" key="1">
    <source>
        <dbReference type="ARBA" id="ARBA00005369"/>
    </source>
</evidence>
<dbReference type="SUPFAM" id="SSF159501">
    <property type="entry name" value="EreA/ChaN-like"/>
    <property type="match status" value="1"/>
</dbReference>
<evidence type="ECO:0000313" key="3">
    <source>
        <dbReference type="EMBL" id="MCC8362153.1"/>
    </source>
</evidence>
<protein>
    <recommendedName>
        <fullName evidence="2">Protein-L-isoaspartate O-methyltransferase</fullName>
        <ecNumber evidence="2">2.1.1.77</ecNumber>
    </recommendedName>
    <alternativeName>
        <fullName evidence="2">L-isoaspartyl protein carboxyl methyltransferase</fullName>
    </alternativeName>
    <alternativeName>
        <fullName evidence="2">Protein L-isoaspartyl methyltransferase</fullName>
    </alternativeName>
    <alternativeName>
        <fullName evidence="2">Protein-beta-aspartate methyltransferase</fullName>
        <shortName evidence="2">PIMT</shortName>
    </alternativeName>
</protein>
<dbReference type="CDD" id="cd02440">
    <property type="entry name" value="AdoMet_MTases"/>
    <property type="match status" value="1"/>
</dbReference>
<evidence type="ECO:0000313" key="4">
    <source>
        <dbReference type="Proteomes" id="UP001165293"/>
    </source>
</evidence>
<evidence type="ECO:0000256" key="2">
    <source>
        <dbReference type="HAMAP-Rule" id="MF_00090"/>
    </source>
</evidence>
<dbReference type="NCBIfam" id="NF001453">
    <property type="entry name" value="PRK00312.1"/>
    <property type="match status" value="1"/>
</dbReference>
<comment type="catalytic activity">
    <reaction evidence="2">
        <text>[protein]-L-isoaspartate + S-adenosyl-L-methionine = [protein]-L-isoaspartate alpha-methyl ester + S-adenosyl-L-homocysteine</text>
        <dbReference type="Rhea" id="RHEA:12705"/>
        <dbReference type="Rhea" id="RHEA-COMP:12143"/>
        <dbReference type="Rhea" id="RHEA-COMP:12144"/>
        <dbReference type="ChEBI" id="CHEBI:57856"/>
        <dbReference type="ChEBI" id="CHEBI:59789"/>
        <dbReference type="ChEBI" id="CHEBI:90596"/>
        <dbReference type="ChEBI" id="CHEBI:90598"/>
        <dbReference type="EC" id="2.1.1.77"/>
    </reaction>
</comment>
<comment type="caution">
    <text evidence="3">The sequence shown here is derived from an EMBL/GenBank/DDBJ whole genome shotgun (WGS) entry which is preliminary data.</text>
</comment>
<comment type="similarity">
    <text evidence="1 2">Belongs to the methyltransferase superfamily. L-isoaspartyl/D-aspartyl protein methyltransferase family.</text>
</comment>
<keyword evidence="2 3" id="KW-0808">Transferase</keyword>
<dbReference type="Proteomes" id="UP001165293">
    <property type="component" value="Unassembled WGS sequence"/>
</dbReference>
<dbReference type="Gene3D" id="3.40.1660.10">
    <property type="entry name" value="EreA-like (biosynthetic domain)"/>
    <property type="match status" value="1"/>
</dbReference>
<reference evidence="3" key="1">
    <citation type="submission" date="2021-10" db="EMBL/GenBank/DDBJ databases">
        <authorList>
            <person name="Lyu M."/>
            <person name="Wang X."/>
            <person name="Meng X."/>
            <person name="Xu K."/>
        </authorList>
    </citation>
    <scope>NUCLEOTIDE SEQUENCE</scope>
    <source>
        <strain evidence="3">A6</strain>
    </source>
</reference>
<dbReference type="Pfam" id="PF01135">
    <property type="entry name" value="PCMT"/>
    <property type="match status" value="1"/>
</dbReference>
<dbReference type="GO" id="GO:0032259">
    <property type="term" value="P:methylation"/>
    <property type="evidence" value="ECO:0007669"/>
    <property type="project" value="UniProtKB-KW"/>
</dbReference>
<dbReference type="InterPro" id="IPR000682">
    <property type="entry name" value="PCMT"/>
</dbReference>
<keyword evidence="2" id="KW-0963">Cytoplasm</keyword>
<dbReference type="GO" id="GO:0004719">
    <property type="term" value="F:protein-L-isoaspartate (D-aspartate) O-methyltransferase activity"/>
    <property type="evidence" value="ECO:0007669"/>
    <property type="project" value="UniProtKB-EC"/>
</dbReference>
<proteinExistence type="inferred from homology"/>
<comment type="subcellular location">
    <subcellularLocation>
        <location evidence="2">Cytoplasm</location>
    </subcellularLocation>
</comment>